<gene>
    <name evidence="2" type="primary">X975_15884</name>
    <name evidence="2" type="ORF">TNCV_5045461</name>
</gene>
<dbReference type="SUPFAM" id="SSF56968">
    <property type="entry name" value="Lipovitellin-phosvitin complex, beta-sheet shell regions"/>
    <property type="match status" value="1"/>
</dbReference>
<dbReference type="GO" id="GO:0005319">
    <property type="term" value="F:lipid transporter activity"/>
    <property type="evidence" value="ECO:0007669"/>
    <property type="project" value="InterPro"/>
</dbReference>
<dbReference type="InterPro" id="IPR015819">
    <property type="entry name" value="Lipid_transp_b-sht_shell"/>
</dbReference>
<evidence type="ECO:0000313" key="3">
    <source>
        <dbReference type="Proteomes" id="UP000887159"/>
    </source>
</evidence>
<evidence type="ECO:0000256" key="1">
    <source>
        <dbReference type="SAM" id="MobiDB-lite"/>
    </source>
</evidence>
<feature type="compositionally biased region" description="Basic and acidic residues" evidence="1">
    <location>
        <begin position="135"/>
        <end position="149"/>
    </location>
</feature>
<keyword evidence="3" id="KW-1185">Reference proteome</keyword>
<organism evidence="2 3">
    <name type="scientific">Trichonephila clavipes</name>
    <name type="common">Golden silk orbweaver</name>
    <name type="synonym">Nephila clavipes</name>
    <dbReference type="NCBI Taxonomy" id="2585209"/>
    <lineage>
        <taxon>Eukaryota</taxon>
        <taxon>Metazoa</taxon>
        <taxon>Ecdysozoa</taxon>
        <taxon>Arthropoda</taxon>
        <taxon>Chelicerata</taxon>
        <taxon>Arachnida</taxon>
        <taxon>Araneae</taxon>
        <taxon>Araneomorphae</taxon>
        <taxon>Entelegynae</taxon>
        <taxon>Araneoidea</taxon>
        <taxon>Nephilidae</taxon>
        <taxon>Trichonephila</taxon>
    </lineage>
</organism>
<protein>
    <submittedName>
        <fullName evidence="2">Uncharacterized protein</fullName>
    </submittedName>
</protein>
<dbReference type="Gene3D" id="2.30.230.10">
    <property type="entry name" value="Lipovitellin, beta-sheet shell regions, chain A"/>
    <property type="match status" value="1"/>
</dbReference>
<dbReference type="AlphaFoldDB" id="A0A8X6WJY1"/>
<dbReference type="InterPro" id="IPR015816">
    <property type="entry name" value="Vitellinogen_b-sht_N"/>
</dbReference>
<evidence type="ECO:0000313" key="2">
    <source>
        <dbReference type="EMBL" id="GFY35171.1"/>
    </source>
</evidence>
<feature type="region of interest" description="Disordered" evidence="1">
    <location>
        <begin position="130"/>
        <end position="159"/>
    </location>
</feature>
<reference evidence="2" key="1">
    <citation type="submission" date="2020-08" db="EMBL/GenBank/DDBJ databases">
        <title>Multicomponent nature underlies the extraordinary mechanical properties of spider dragline silk.</title>
        <authorList>
            <person name="Kono N."/>
            <person name="Nakamura H."/>
            <person name="Mori M."/>
            <person name="Yoshida Y."/>
            <person name="Ohtoshi R."/>
            <person name="Malay A.D."/>
            <person name="Moran D.A.P."/>
            <person name="Tomita M."/>
            <person name="Numata K."/>
            <person name="Arakawa K."/>
        </authorList>
    </citation>
    <scope>NUCLEOTIDE SEQUENCE</scope>
</reference>
<sequence length="523" mass="59666">MVTSTFGQTDVIYPVRYENQGLATRLYCQVQEPQHFLYSSTTDLWGIMGGQIVLNADVILLCLGDDKGGKYESEALKYRVEIANLQLSEQKDSQMEALIREKRGAKEFFSKSWKDVKEFFKRIFGRKTNQPEVTRATHDDSPNVKKQSPEPEPEPEDLNMSDYISLYSAPFQFVQLANGSIPEIRFSENEIDTRVKNFKRHLVDAFSTQLSFNQKSKGVVEKSVIGEHRTDYNITVNGEKASLSSVDEEAEKPTVVVKKVVTEADILKLAPSAAVNDREKMDLKLEQVQIFQEGKMVSSSGITSLVLLPDSPKNTNNRIKREGTHDVVSYIQAHTTFDIQLQKRQRRSTGRAVRQDTDENENFFPASRMAEMEDHSRTWRLRFLPESDIDTAAIFESLLKQKDEDYDEKLQALFEIVEQEVSLELDKENGSISNTAKKVLSKELMQDLCLKDFSICKDFLQLLALVGGPETEEWKKGGKRYSNTAHDRRLMIHVLKQGWALNRSRSTGGPPRQFAVTTFTKTY</sequence>
<comment type="caution">
    <text evidence="2">The sequence shown here is derived from an EMBL/GenBank/DDBJ whole genome shotgun (WGS) entry which is preliminary data.</text>
</comment>
<accession>A0A8X6WJY1</accession>
<dbReference type="Proteomes" id="UP000887159">
    <property type="component" value="Unassembled WGS sequence"/>
</dbReference>
<proteinExistence type="predicted"/>
<name>A0A8X6WJY1_TRICX</name>
<dbReference type="EMBL" id="BMAU01021430">
    <property type="protein sequence ID" value="GFY35171.1"/>
    <property type="molecule type" value="Genomic_DNA"/>
</dbReference>